<protein>
    <submittedName>
        <fullName evidence="1">Uncharacterized protein</fullName>
    </submittedName>
</protein>
<dbReference type="EMBL" id="JAXIOK010000017">
    <property type="protein sequence ID" value="KAK4750755.1"/>
    <property type="molecule type" value="Genomic_DNA"/>
</dbReference>
<organism evidence="1 2">
    <name type="scientific">Trapa incisa</name>
    <dbReference type="NCBI Taxonomy" id="236973"/>
    <lineage>
        <taxon>Eukaryota</taxon>
        <taxon>Viridiplantae</taxon>
        <taxon>Streptophyta</taxon>
        <taxon>Embryophyta</taxon>
        <taxon>Tracheophyta</taxon>
        <taxon>Spermatophyta</taxon>
        <taxon>Magnoliopsida</taxon>
        <taxon>eudicotyledons</taxon>
        <taxon>Gunneridae</taxon>
        <taxon>Pentapetalae</taxon>
        <taxon>rosids</taxon>
        <taxon>malvids</taxon>
        <taxon>Myrtales</taxon>
        <taxon>Lythraceae</taxon>
        <taxon>Trapa</taxon>
    </lineage>
</organism>
<sequence>MKTKDVTLEAVPPLKDWLGMMMARAAEEPSERFHMTWIMARHVNGTGPRTSLERPGSVPCKHGFETSLGRTGRVHIF</sequence>
<evidence type="ECO:0000313" key="1">
    <source>
        <dbReference type="EMBL" id="KAK4750755.1"/>
    </source>
</evidence>
<keyword evidence="2" id="KW-1185">Reference proteome</keyword>
<gene>
    <name evidence="1" type="ORF">SAY87_004237</name>
</gene>
<proteinExistence type="predicted"/>
<evidence type="ECO:0000313" key="2">
    <source>
        <dbReference type="Proteomes" id="UP001345219"/>
    </source>
</evidence>
<dbReference type="Proteomes" id="UP001345219">
    <property type="component" value="Chromosome 4"/>
</dbReference>
<reference evidence="1 2" key="1">
    <citation type="journal article" date="2023" name="Hortic Res">
        <title>Pangenome of water caltrop reveals structural variations and asymmetric subgenome divergence after allopolyploidization.</title>
        <authorList>
            <person name="Zhang X."/>
            <person name="Chen Y."/>
            <person name="Wang L."/>
            <person name="Yuan Y."/>
            <person name="Fang M."/>
            <person name="Shi L."/>
            <person name="Lu R."/>
            <person name="Comes H.P."/>
            <person name="Ma Y."/>
            <person name="Chen Y."/>
            <person name="Huang G."/>
            <person name="Zhou Y."/>
            <person name="Zheng Z."/>
            <person name="Qiu Y."/>
        </authorList>
    </citation>
    <scope>NUCLEOTIDE SEQUENCE [LARGE SCALE GENOMIC DNA]</scope>
    <source>
        <tissue evidence="1">Roots</tissue>
    </source>
</reference>
<name>A0AAN7PS65_9MYRT</name>
<comment type="caution">
    <text evidence="1">The sequence shown here is derived from an EMBL/GenBank/DDBJ whole genome shotgun (WGS) entry which is preliminary data.</text>
</comment>
<dbReference type="AlphaFoldDB" id="A0AAN7PS65"/>
<accession>A0AAN7PS65</accession>